<dbReference type="EMBL" id="JAHRIQ010007797">
    <property type="protein sequence ID" value="MEQ2223462.1"/>
    <property type="molecule type" value="Genomic_DNA"/>
</dbReference>
<feature type="non-terminal residue" evidence="1">
    <location>
        <position position="1"/>
    </location>
</feature>
<sequence>SCQADLVKDNGHKYFLSVLADSYMPAEYRTMAVFILAVIVNSYNTGQVRTGLNLRVWLQAARRKHREGRTWQIINSLLSPGNEI</sequence>
<name>A0ABV0SVV0_9TELE</name>
<comment type="caution">
    <text evidence="1">The sequence shown here is derived from an EMBL/GenBank/DDBJ whole genome shotgun (WGS) entry which is preliminary data.</text>
</comment>
<evidence type="ECO:0000313" key="2">
    <source>
        <dbReference type="Proteomes" id="UP001482620"/>
    </source>
</evidence>
<dbReference type="InterPro" id="IPR004083">
    <property type="entry name" value="Raptor"/>
</dbReference>
<dbReference type="Proteomes" id="UP001482620">
    <property type="component" value="Unassembled WGS sequence"/>
</dbReference>
<organism evidence="1 2">
    <name type="scientific">Ilyodon furcidens</name>
    <name type="common">goldbreast splitfin</name>
    <dbReference type="NCBI Taxonomy" id="33524"/>
    <lineage>
        <taxon>Eukaryota</taxon>
        <taxon>Metazoa</taxon>
        <taxon>Chordata</taxon>
        <taxon>Craniata</taxon>
        <taxon>Vertebrata</taxon>
        <taxon>Euteleostomi</taxon>
        <taxon>Actinopterygii</taxon>
        <taxon>Neopterygii</taxon>
        <taxon>Teleostei</taxon>
        <taxon>Neoteleostei</taxon>
        <taxon>Acanthomorphata</taxon>
        <taxon>Ovalentaria</taxon>
        <taxon>Atherinomorphae</taxon>
        <taxon>Cyprinodontiformes</taxon>
        <taxon>Goodeidae</taxon>
        <taxon>Ilyodon</taxon>
    </lineage>
</organism>
<dbReference type="PANTHER" id="PTHR12848">
    <property type="entry name" value="REGULATORY-ASSOCIATED PROTEIN OF MTOR"/>
    <property type="match status" value="1"/>
</dbReference>
<accession>A0ABV0SVV0</accession>
<keyword evidence="2" id="KW-1185">Reference proteome</keyword>
<gene>
    <name evidence="1" type="ORF">ILYODFUR_036930</name>
</gene>
<proteinExistence type="predicted"/>
<evidence type="ECO:0000313" key="1">
    <source>
        <dbReference type="EMBL" id="MEQ2223462.1"/>
    </source>
</evidence>
<dbReference type="PANTHER" id="PTHR12848:SF16">
    <property type="entry name" value="REGULATORY-ASSOCIATED PROTEIN OF MTOR"/>
    <property type="match status" value="1"/>
</dbReference>
<protein>
    <submittedName>
        <fullName evidence="1">Uncharacterized protein</fullName>
    </submittedName>
</protein>
<reference evidence="1 2" key="1">
    <citation type="submission" date="2021-06" db="EMBL/GenBank/DDBJ databases">
        <authorList>
            <person name="Palmer J.M."/>
        </authorList>
    </citation>
    <scope>NUCLEOTIDE SEQUENCE [LARGE SCALE GENOMIC DNA]</scope>
    <source>
        <strain evidence="2">if_2019</strain>
        <tissue evidence="1">Muscle</tissue>
    </source>
</reference>